<keyword evidence="1" id="KW-0732">Signal</keyword>
<dbReference type="RefSeq" id="WP_200586396.1">
    <property type="nucleotide sequence ID" value="NZ_JAEHFY010000015.1"/>
</dbReference>
<dbReference type="Proteomes" id="UP000660024">
    <property type="component" value="Unassembled WGS sequence"/>
</dbReference>
<feature type="signal peptide" evidence="1">
    <location>
        <begin position="1"/>
        <end position="21"/>
    </location>
</feature>
<reference evidence="3 4" key="1">
    <citation type="submission" date="2020-12" db="EMBL/GenBank/DDBJ databases">
        <title>Bacterial novel species Pedobacter sp. SD-b isolated from soil.</title>
        <authorList>
            <person name="Jung H.-Y."/>
        </authorList>
    </citation>
    <scope>NUCLEOTIDE SEQUENCE [LARGE SCALE GENOMIC DNA]</scope>
    <source>
        <strain evidence="3 4">SD-b</strain>
    </source>
</reference>
<evidence type="ECO:0000313" key="3">
    <source>
        <dbReference type="EMBL" id="MBK0383566.1"/>
    </source>
</evidence>
<evidence type="ECO:0000259" key="2">
    <source>
        <dbReference type="Pfam" id="PF01551"/>
    </source>
</evidence>
<dbReference type="SUPFAM" id="SSF51261">
    <property type="entry name" value="Duplicated hybrid motif"/>
    <property type="match status" value="1"/>
</dbReference>
<feature type="chain" id="PRO_5047446687" evidence="1">
    <location>
        <begin position="22"/>
        <end position="306"/>
    </location>
</feature>
<dbReference type="InterPro" id="IPR011055">
    <property type="entry name" value="Dup_hybrid_motif"/>
</dbReference>
<sequence length="306" mass="34681">MKTLKFLTLCFLCTICKIATAQENLIKFTTTRNLDKSIDFNFDKADPGTFTILLTFKNLENATPVGSEIVISGYSGKFYTLKPDNANQDISFSFSCTYVRGKTDCEIQSDFLYLLPYKNGTKVKMNEAINLEAKYFGNTKPDDWKSYFFLTEKEDTVTAIRRGLVVEIKNDFENQESNVVFTSNTNSIIVEHADGTFARYGHLKKGSILVKVGQTVYPANSLGLNTKGNSSYKSSLTIMYLVSNDLQTVKTQNLKTYKSVYGYVTPQFATQDHNNLVLKPNEVYTAFSTPDMIRKEMNKKELKVFK</sequence>
<feature type="domain" description="M23ase beta-sheet core" evidence="2">
    <location>
        <begin position="149"/>
        <end position="236"/>
    </location>
</feature>
<keyword evidence="4" id="KW-1185">Reference proteome</keyword>
<evidence type="ECO:0000313" key="4">
    <source>
        <dbReference type="Proteomes" id="UP000660024"/>
    </source>
</evidence>
<dbReference type="EMBL" id="JAEHFY010000015">
    <property type="protein sequence ID" value="MBK0383566.1"/>
    <property type="molecule type" value="Genomic_DNA"/>
</dbReference>
<comment type="caution">
    <text evidence="3">The sequence shown here is derived from an EMBL/GenBank/DDBJ whole genome shotgun (WGS) entry which is preliminary data.</text>
</comment>
<evidence type="ECO:0000256" key="1">
    <source>
        <dbReference type="SAM" id="SignalP"/>
    </source>
</evidence>
<dbReference type="Gene3D" id="2.70.70.10">
    <property type="entry name" value="Glucose Permease (Domain IIA)"/>
    <property type="match status" value="1"/>
</dbReference>
<accession>A0ABS1BL38</accession>
<organism evidence="3 4">
    <name type="scientific">Pedobacter segetis</name>
    <dbReference type="NCBI Taxonomy" id="2793069"/>
    <lineage>
        <taxon>Bacteria</taxon>
        <taxon>Pseudomonadati</taxon>
        <taxon>Bacteroidota</taxon>
        <taxon>Sphingobacteriia</taxon>
        <taxon>Sphingobacteriales</taxon>
        <taxon>Sphingobacteriaceae</taxon>
        <taxon>Pedobacter</taxon>
    </lineage>
</organism>
<dbReference type="Pfam" id="PF01551">
    <property type="entry name" value="Peptidase_M23"/>
    <property type="match status" value="1"/>
</dbReference>
<protein>
    <submittedName>
        <fullName evidence="3">M23 family metallopeptidase</fullName>
    </submittedName>
</protein>
<dbReference type="InterPro" id="IPR016047">
    <property type="entry name" value="M23ase_b-sheet_dom"/>
</dbReference>
<dbReference type="CDD" id="cd12797">
    <property type="entry name" value="M23_peptidase"/>
    <property type="match status" value="1"/>
</dbReference>
<name>A0ABS1BL38_9SPHI</name>
<proteinExistence type="predicted"/>
<gene>
    <name evidence="3" type="ORF">I5M32_11415</name>
</gene>